<organism evidence="2 3">
    <name type="scientific">Rubripirellula tenax</name>
    <dbReference type="NCBI Taxonomy" id="2528015"/>
    <lineage>
        <taxon>Bacteria</taxon>
        <taxon>Pseudomonadati</taxon>
        <taxon>Planctomycetota</taxon>
        <taxon>Planctomycetia</taxon>
        <taxon>Pirellulales</taxon>
        <taxon>Pirellulaceae</taxon>
        <taxon>Rubripirellula</taxon>
    </lineage>
</organism>
<reference evidence="2 3" key="1">
    <citation type="submission" date="2019-02" db="EMBL/GenBank/DDBJ databases">
        <title>Deep-cultivation of Planctomycetes and their phenomic and genomic characterization uncovers novel biology.</title>
        <authorList>
            <person name="Wiegand S."/>
            <person name="Jogler M."/>
            <person name="Boedeker C."/>
            <person name="Pinto D."/>
            <person name="Vollmers J."/>
            <person name="Rivas-Marin E."/>
            <person name="Kohn T."/>
            <person name="Peeters S.H."/>
            <person name="Heuer A."/>
            <person name="Rast P."/>
            <person name="Oberbeckmann S."/>
            <person name="Bunk B."/>
            <person name="Jeske O."/>
            <person name="Meyerdierks A."/>
            <person name="Storesund J.E."/>
            <person name="Kallscheuer N."/>
            <person name="Luecker S."/>
            <person name="Lage O.M."/>
            <person name="Pohl T."/>
            <person name="Merkel B.J."/>
            <person name="Hornburger P."/>
            <person name="Mueller R.-W."/>
            <person name="Bruemmer F."/>
            <person name="Labrenz M."/>
            <person name="Spormann A.M."/>
            <person name="Op Den Camp H."/>
            <person name="Overmann J."/>
            <person name="Amann R."/>
            <person name="Jetten M.S.M."/>
            <person name="Mascher T."/>
            <person name="Medema M.H."/>
            <person name="Devos D.P."/>
            <person name="Kaster A.-K."/>
            <person name="Ovreas L."/>
            <person name="Rohde M."/>
            <person name="Galperin M.Y."/>
            <person name="Jogler C."/>
        </authorList>
    </citation>
    <scope>NUCLEOTIDE SEQUENCE [LARGE SCALE GENOMIC DNA]</scope>
    <source>
        <strain evidence="2 3">Poly51</strain>
    </source>
</reference>
<dbReference type="Gene3D" id="2.60.120.200">
    <property type="match status" value="1"/>
</dbReference>
<dbReference type="SUPFAM" id="SSF56988">
    <property type="entry name" value="Anthrax protective antigen"/>
    <property type="match status" value="1"/>
</dbReference>
<proteinExistence type="predicted"/>
<accession>A0A5C6EMI7</accession>
<dbReference type="Pfam" id="PF07691">
    <property type="entry name" value="PA14"/>
    <property type="match status" value="1"/>
</dbReference>
<dbReference type="GO" id="GO:0000272">
    <property type="term" value="P:polysaccharide catabolic process"/>
    <property type="evidence" value="ECO:0007669"/>
    <property type="project" value="InterPro"/>
</dbReference>
<gene>
    <name evidence="2" type="ORF">Poly51_42560</name>
</gene>
<dbReference type="Pfam" id="PF00404">
    <property type="entry name" value="Dockerin_1"/>
    <property type="match status" value="1"/>
</dbReference>
<evidence type="ECO:0000313" key="2">
    <source>
        <dbReference type="EMBL" id="TWU50963.1"/>
    </source>
</evidence>
<dbReference type="OrthoDB" id="292801at2"/>
<dbReference type="InterPro" id="IPR037524">
    <property type="entry name" value="PA14/GLEYA"/>
</dbReference>
<dbReference type="GO" id="GO:0004553">
    <property type="term" value="F:hydrolase activity, hydrolyzing O-glycosyl compounds"/>
    <property type="evidence" value="ECO:0007669"/>
    <property type="project" value="InterPro"/>
</dbReference>
<dbReference type="Gene3D" id="1.10.1330.10">
    <property type="entry name" value="Dockerin domain"/>
    <property type="match status" value="1"/>
</dbReference>
<dbReference type="SMART" id="SM00758">
    <property type="entry name" value="PA14"/>
    <property type="match status" value="1"/>
</dbReference>
<dbReference type="InterPro" id="IPR002105">
    <property type="entry name" value="Dockerin_1_rpt"/>
</dbReference>
<dbReference type="EMBL" id="SJPW01000005">
    <property type="protein sequence ID" value="TWU50963.1"/>
    <property type="molecule type" value="Genomic_DNA"/>
</dbReference>
<evidence type="ECO:0000259" key="1">
    <source>
        <dbReference type="PROSITE" id="PS51820"/>
    </source>
</evidence>
<dbReference type="Gene3D" id="3.90.182.10">
    <property type="entry name" value="Toxin - Anthrax Protective Antigen,domain 1"/>
    <property type="match status" value="1"/>
</dbReference>
<dbReference type="Proteomes" id="UP000318288">
    <property type="component" value="Unassembled WGS sequence"/>
</dbReference>
<keyword evidence="3" id="KW-1185">Reference proteome</keyword>
<dbReference type="RefSeq" id="WP_146459628.1">
    <property type="nucleotide sequence ID" value="NZ_SJPW01000005.1"/>
</dbReference>
<sequence>MLTRKPKTRKPKPKRLLLEKLCSRELFAGDVLISEDFQDQSLDGFNPVYSNAVSHGIAEVSPGEFAYQSTFDRNETGTLLGSTFGAVDSVELSFRVRFPDDIPRDSSSAHDFVGVKLSRLIAPVGAPTLHNFQNELHAYRNADGSSYYQLVFYAEKNGTTDRFEFMLSPEEWIDIRYNVTFNTPGQSDGSLVVWVNGYEEIRREGMTWADSIADRPESFWVGGPITMRGVDPATPMRRQLDDIRVIANSNSGDSEQPPIVPVSQVEAARRERIEAGRTISELVITGTERKDDISLAGDSSSLTIQDGDRELTFSDVDRVVIDLGGDDDSLVVERSLAATIGAIANTESVQFISQDRQDSANEQRYDVNNDGWVSAVDALHVINAINQNSTDAGPIEAEFDWLADVSRDGHISALDALQVINFLHSQLNPPAEAPDLVEYTSFQGEQSSLYAYEGEHVILLAKSPDLAQNDINRLIRQIDRGYEIYRETTGRDPVDNGLSIGKTIIAQVDQTCGAGCGYLGARGIEIDTDFFDNAVIESAETGKPDHIFFYEMGRNFWFYQSKLEFNELRQDRSTRGSGDFMVNGFPILMERAISEFADIPFSGPQDGAGTPEFRASMDRWLTNYKANPEATFDSVFLDFEGSLYNDPSTAGGNVGTMDYFAEIMLDLARDYGELEFLKRFWQEVAQRPDMTDVDSAISNLVDSASIAAGEDLHDRFVNQYKWDTVNYSRRFEDFDLAGREQFGGGGLLASYMPGFPGEVAPQIIEQRFEATVDHEWGLGKPVDIVSADYFNARWEGDIFFPTLEQYTFNLFADDGVRLWIGDELVIDSWQPQRQTVTGTFTPSATGPRSIRLEYFEKTGAATVQLGWANSLFDGVISTEYLKPLDDRQTPSSQNPSIPEDVNGLKHLSVSNVLIPFDANEQDLTGPASWAGNYGKTPEIIVSSNGDSLDVLARDYDPETEWDAVLFRVVPTPDGYAIDQIRNDLPMLDRIMGLDTDEEGNRYYATGVDENSRVNATFPALETYRTDVVRVVKLDDKGDVLFNTDLDTARKEADENALMIVNPMVAGSSRLAVGGGEVAIVHSSNTDPDWNIAGVRHQMARSTRLDADNGEVTRVSTIWASHSFDQRLLHDGEGMLETHLGDAYPRSIVVGSDYETQSGNTQSKSLPLFDIKGDLGENNTRTRLGDIVAVADSSYGHMAIFSTENTSTTEPLSDQAELISGPRNLAITRFSKEDGSIDPSLPDRLTVTSNGEVHENRLRWLTAYSSESGLHAERPKMVRVGEDKNIVLWEQWEVAGSTETFQGVYGLVIDDCGQALQEAKLITQDHHLHRGDDAFLLNDQVGWMTGNATERALQMHMVDVELNYSTHMLE</sequence>
<name>A0A5C6EMI7_9BACT</name>
<dbReference type="PROSITE" id="PS51820">
    <property type="entry name" value="PA14"/>
    <property type="match status" value="1"/>
</dbReference>
<comment type="caution">
    <text evidence="2">The sequence shown here is derived from an EMBL/GenBank/DDBJ whole genome shotgun (WGS) entry which is preliminary data.</text>
</comment>
<feature type="domain" description="PA14" evidence="1">
    <location>
        <begin position="742"/>
        <end position="882"/>
    </location>
</feature>
<dbReference type="InterPro" id="IPR036439">
    <property type="entry name" value="Dockerin_dom_sf"/>
</dbReference>
<dbReference type="SUPFAM" id="SSF63446">
    <property type="entry name" value="Type I dockerin domain"/>
    <property type="match status" value="1"/>
</dbReference>
<dbReference type="InterPro" id="IPR011658">
    <property type="entry name" value="PA14_dom"/>
</dbReference>
<evidence type="ECO:0000313" key="3">
    <source>
        <dbReference type="Proteomes" id="UP000318288"/>
    </source>
</evidence>
<protein>
    <submittedName>
        <fullName evidence="2">PA14 domain protein</fullName>
    </submittedName>
</protein>